<protein>
    <submittedName>
        <fullName evidence="1">Uncharacterized protein</fullName>
    </submittedName>
</protein>
<evidence type="ECO:0000313" key="1">
    <source>
        <dbReference type="EMBL" id="CAD6265818.1"/>
    </source>
</evidence>
<proteinExistence type="predicted"/>
<gene>
    <name evidence="1" type="ORF">NCGR_LOCUS49123</name>
</gene>
<dbReference type="EMBL" id="CAJGYO010000013">
    <property type="protein sequence ID" value="CAD6265818.1"/>
    <property type="molecule type" value="Genomic_DNA"/>
</dbReference>
<reference evidence="1" key="1">
    <citation type="submission" date="2020-10" db="EMBL/GenBank/DDBJ databases">
        <authorList>
            <person name="Han B."/>
            <person name="Lu T."/>
            <person name="Zhao Q."/>
            <person name="Huang X."/>
            <person name="Zhao Y."/>
        </authorList>
    </citation>
    <scope>NUCLEOTIDE SEQUENCE</scope>
</reference>
<dbReference type="AlphaFoldDB" id="A0A811R735"/>
<accession>A0A811R735</accession>
<name>A0A811R735_9POAL</name>
<organism evidence="1 2">
    <name type="scientific">Miscanthus lutarioriparius</name>
    <dbReference type="NCBI Taxonomy" id="422564"/>
    <lineage>
        <taxon>Eukaryota</taxon>
        <taxon>Viridiplantae</taxon>
        <taxon>Streptophyta</taxon>
        <taxon>Embryophyta</taxon>
        <taxon>Tracheophyta</taxon>
        <taxon>Spermatophyta</taxon>
        <taxon>Magnoliopsida</taxon>
        <taxon>Liliopsida</taxon>
        <taxon>Poales</taxon>
        <taxon>Poaceae</taxon>
        <taxon>PACMAD clade</taxon>
        <taxon>Panicoideae</taxon>
        <taxon>Andropogonodae</taxon>
        <taxon>Andropogoneae</taxon>
        <taxon>Saccharinae</taxon>
        <taxon>Miscanthus</taxon>
    </lineage>
</organism>
<evidence type="ECO:0000313" key="2">
    <source>
        <dbReference type="Proteomes" id="UP000604825"/>
    </source>
</evidence>
<dbReference type="Proteomes" id="UP000604825">
    <property type="component" value="Unassembled WGS sequence"/>
</dbReference>
<comment type="caution">
    <text evidence="1">The sequence shown here is derived from an EMBL/GenBank/DDBJ whole genome shotgun (WGS) entry which is preliminary data.</text>
</comment>
<keyword evidence="2" id="KW-1185">Reference proteome</keyword>
<sequence length="80" mass="9082">MERKSAATGFLRQDMQELNSNLAAFPSSPNMAATVSRAHVMAMQIDENVLWEIINRHLLRWGALRAHLQADRFGDDRCLS</sequence>